<protein>
    <submittedName>
        <fullName evidence="1">Uncharacterized protein</fullName>
    </submittedName>
</protein>
<dbReference type="AlphaFoldDB" id="A0AB39BBP2"/>
<evidence type="ECO:0000313" key="1">
    <source>
        <dbReference type="EMBL" id="XDI03910.1"/>
    </source>
</evidence>
<organism evidence="1">
    <name type="scientific">Herbiconiux sp. A18JL235</name>
    <dbReference type="NCBI Taxonomy" id="3152363"/>
    <lineage>
        <taxon>Bacteria</taxon>
        <taxon>Bacillati</taxon>
        <taxon>Actinomycetota</taxon>
        <taxon>Actinomycetes</taxon>
        <taxon>Micrococcales</taxon>
        <taxon>Microbacteriaceae</taxon>
        <taxon>Herbiconiux</taxon>
    </lineage>
</organism>
<dbReference type="RefSeq" id="WP_368496329.1">
    <property type="nucleotide sequence ID" value="NZ_CP162511.1"/>
</dbReference>
<proteinExistence type="predicted"/>
<name>A0AB39BBP2_9MICO</name>
<sequence length="64" mass="6521">MTARWSSSIAAAARTSDLTTGEAVTLRPILSSDDRAAVTRSLSVAATDPGIAPAAVSLTWPPNP</sequence>
<accession>A0AB39BBP2</accession>
<dbReference type="EMBL" id="CP162511">
    <property type="protein sequence ID" value="XDI03910.1"/>
    <property type="molecule type" value="Genomic_DNA"/>
</dbReference>
<gene>
    <name evidence="1" type="ORF">ABFY20_11165</name>
</gene>
<reference evidence="1" key="1">
    <citation type="submission" date="2024-05" db="EMBL/GenBank/DDBJ databases">
        <title>Herbiconiux sp. A18JL235.</title>
        <authorList>
            <person name="Zhang G."/>
        </authorList>
    </citation>
    <scope>NUCLEOTIDE SEQUENCE</scope>
    <source>
        <strain evidence="1">A18JL235</strain>
    </source>
</reference>